<dbReference type="EMBL" id="QVLV01000003">
    <property type="protein sequence ID" value="RGE63492.1"/>
    <property type="molecule type" value="Genomic_DNA"/>
</dbReference>
<comment type="caution">
    <text evidence="8">The sequence shown here is derived from an EMBL/GenBank/DDBJ whole genome shotgun (WGS) entry which is preliminary data.</text>
</comment>
<evidence type="ECO:0000313" key="8">
    <source>
        <dbReference type="EMBL" id="RGE63492.1"/>
    </source>
</evidence>
<evidence type="ECO:0000256" key="2">
    <source>
        <dbReference type="ARBA" id="ARBA00022729"/>
    </source>
</evidence>
<proteinExistence type="predicted"/>
<evidence type="ECO:0000313" key="9">
    <source>
        <dbReference type="Proteomes" id="UP000260812"/>
    </source>
</evidence>
<keyword evidence="5" id="KW-0449">Lipoprotein</keyword>
<evidence type="ECO:0000256" key="6">
    <source>
        <dbReference type="SAM" id="MobiDB-lite"/>
    </source>
</evidence>
<keyword evidence="4" id="KW-0564">Palmitate</keyword>
<dbReference type="RefSeq" id="WP_117544089.1">
    <property type="nucleotide sequence ID" value="NZ_QVLV01000003.1"/>
</dbReference>
<feature type="compositionally biased region" description="Polar residues" evidence="6">
    <location>
        <begin position="25"/>
        <end position="40"/>
    </location>
</feature>
<feature type="region of interest" description="Disordered" evidence="6">
    <location>
        <begin position="25"/>
        <end position="56"/>
    </location>
</feature>
<organism evidence="8 9">
    <name type="scientific">Eisenbergiella massiliensis</name>
    <dbReference type="NCBI Taxonomy" id="1720294"/>
    <lineage>
        <taxon>Bacteria</taxon>
        <taxon>Bacillati</taxon>
        <taxon>Bacillota</taxon>
        <taxon>Clostridia</taxon>
        <taxon>Lachnospirales</taxon>
        <taxon>Lachnospiraceae</taxon>
        <taxon>Eisenbergiella</taxon>
    </lineage>
</organism>
<reference evidence="8" key="1">
    <citation type="submission" date="2018-08" db="EMBL/GenBank/DDBJ databases">
        <title>A genome reference for cultivated species of the human gut microbiota.</title>
        <authorList>
            <person name="Zou Y."/>
            <person name="Xue W."/>
            <person name="Luo G."/>
        </authorList>
    </citation>
    <scope>NUCLEOTIDE SEQUENCE [LARGE SCALE GENOMIC DNA]</scope>
    <source>
        <strain evidence="8">TF05-5AC</strain>
    </source>
</reference>
<dbReference type="SUPFAM" id="SSF53850">
    <property type="entry name" value="Periplasmic binding protein-like II"/>
    <property type="match status" value="1"/>
</dbReference>
<name>A0A3E3I8W4_9FIRM</name>
<accession>A0A3E3I8W4</accession>
<protein>
    <submittedName>
        <fullName evidence="8">Extracellular solute-binding protein</fullName>
    </submittedName>
</protein>
<dbReference type="PANTHER" id="PTHR43649:SF33">
    <property type="entry name" value="POLYGALACTURONAN_RHAMNOGALACTURONAN-BINDING PROTEIN YTCQ"/>
    <property type="match status" value="1"/>
</dbReference>
<evidence type="ECO:0000256" key="1">
    <source>
        <dbReference type="ARBA" id="ARBA00022475"/>
    </source>
</evidence>
<gene>
    <name evidence="8" type="ORF">DXC51_05930</name>
</gene>
<evidence type="ECO:0000256" key="5">
    <source>
        <dbReference type="ARBA" id="ARBA00023288"/>
    </source>
</evidence>
<dbReference type="Gene3D" id="3.40.190.10">
    <property type="entry name" value="Periplasmic binding protein-like II"/>
    <property type="match status" value="2"/>
</dbReference>
<evidence type="ECO:0000256" key="3">
    <source>
        <dbReference type="ARBA" id="ARBA00023136"/>
    </source>
</evidence>
<dbReference type="InterPro" id="IPR050490">
    <property type="entry name" value="Bact_solute-bd_prot1"/>
</dbReference>
<sequence>MRRKLLAVLLSAGMLAGVFAGCGQSSGTGQSDPGSGQVASVQEEQQEEKKENEKKSDVTIQVIVPGNFQEFPEGIDENNNFIVDYWREKTGYDFDVIILPTGDEGKEKLNLMFNGGQVEGVVFTQTTYKASQMAAQGLLEPLDEYLADNTLYNQYKDIQALGQYEGSQYGIVVPTDGIFAQGALTVVRKDVMEANGIAKQPQTFDEFNDLLYMFKEQGMTGMAVYDSPTKKPFDMFLSMFGISSTHASNFMLGEDGKLQFKMISEQAKDYLAYMHQLYEDGIIPKDFASLDITAANELYLGGKAGMVANDIAWQMPQLFQSSEELGYDSRYLDYPTDYYGNTAYGDTHTNVANQVIMVAKGCPYTAEIMDFLNFLMEPETLMLNNYGIEGEHYVMEDGVPKATEKASEIAWGVYYRNIFLPEDWYQTYGVGADWAEYYYPSERHTIGKEIYDLQLPVSGEIINKRDDLTKTIVDPYFTKVITGEDSLDNFDDFVQEWLSAGGQEITDEYNRLFEESGKQPYVVTSYLPEAHPEYTGKYLFDGPEQQ</sequence>
<keyword evidence="2 7" id="KW-0732">Signal</keyword>
<dbReference type="Proteomes" id="UP000260812">
    <property type="component" value="Unassembled WGS sequence"/>
</dbReference>
<feature type="compositionally biased region" description="Basic and acidic residues" evidence="6">
    <location>
        <begin position="47"/>
        <end position="56"/>
    </location>
</feature>
<feature type="chain" id="PRO_5039215236" evidence="7">
    <location>
        <begin position="21"/>
        <end position="546"/>
    </location>
</feature>
<keyword evidence="9" id="KW-1185">Reference proteome</keyword>
<evidence type="ECO:0000256" key="7">
    <source>
        <dbReference type="SAM" id="SignalP"/>
    </source>
</evidence>
<dbReference type="PROSITE" id="PS51257">
    <property type="entry name" value="PROKAR_LIPOPROTEIN"/>
    <property type="match status" value="1"/>
</dbReference>
<dbReference type="Pfam" id="PF13416">
    <property type="entry name" value="SBP_bac_8"/>
    <property type="match status" value="1"/>
</dbReference>
<dbReference type="AlphaFoldDB" id="A0A3E3I8W4"/>
<keyword evidence="3" id="KW-0472">Membrane</keyword>
<evidence type="ECO:0000256" key="4">
    <source>
        <dbReference type="ARBA" id="ARBA00023139"/>
    </source>
</evidence>
<dbReference type="GeneID" id="97986429"/>
<dbReference type="PANTHER" id="PTHR43649">
    <property type="entry name" value="ARABINOSE-BINDING PROTEIN-RELATED"/>
    <property type="match status" value="1"/>
</dbReference>
<keyword evidence="1" id="KW-1003">Cell membrane</keyword>
<dbReference type="InterPro" id="IPR006059">
    <property type="entry name" value="SBP"/>
</dbReference>
<feature type="signal peptide" evidence="7">
    <location>
        <begin position="1"/>
        <end position="20"/>
    </location>
</feature>